<feature type="region of interest" description="Disordered" evidence="1">
    <location>
        <begin position="254"/>
        <end position="278"/>
    </location>
</feature>
<evidence type="ECO:0000313" key="3">
    <source>
        <dbReference type="Proteomes" id="UP000006757"/>
    </source>
</evidence>
<dbReference type="Gene3D" id="1.10.287.1490">
    <property type="match status" value="1"/>
</dbReference>
<dbReference type="InParanoid" id="K1WL00"/>
<gene>
    <name evidence="2" type="ORF">A1Q2_03758</name>
</gene>
<reference evidence="2 3" key="1">
    <citation type="journal article" date="2012" name="Eukaryot. Cell">
        <title>Genome sequence of the Trichosporon asahii environmental strain CBS 8904.</title>
        <authorList>
            <person name="Yang R.Y."/>
            <person name="Li H.T."/>
            <person name="Zhu H."/>
            <person name="Zhou G.P."/>
            <person name="Wang M."/>
            <person name="Wang L."/>
        </authorList>
    </citation>
    <scope>NUCLEOTIDE SEQUENCE [LARGE SCALE GENOMIC DNA]</scope>
    <source>
        <strain evidence="2 3">CBS 8904</strain>
    </source>
</reference>
<evidence type="ECO:0000313" key="2">
    <source>
        <dbReference type="EMBL" id="EKD01939.1"/>
    </source>
</evidence>
<name>K1WL00_TRIAC</name>
<accession>K1WL00</accession>
<dbReference type="AlphaFoldDB" id="K1WL00"/>
<sequence>MRVERRLFSLMVVAGLEERSSKLDTTISENNRLSTRIDEIRGDRDAARSKIAKLEGKLAEIKKELTSAVHEREMDAKQAAAELSLAQSRQRDAEERAERLRGEAPADAQARDAEFKALYDRIERRDVRLQNLQVELDKLRMNYAVAQEDIGEFTDDLAAAKAENAELKQELTRAQAEAAAKATAVEELTGQLDARAEEIAASQQKSAELESDMATLKDEHEALTHKHTSVIADRDSYAATVNATRAELQARKFGSAPPPNWLLSDMNHAQWPSGSSSQ</sequence>
<feature type="region of interest" description="Disordered" evidence="1">
    <location>
        <begin position="84"/>
        <end position="107"/>
    </location>
</feature>
<organism evidence="2 3">
    <name type="scientific">Trichosporon asahii var. asahii (strain CBS 8904)</name>
    <name type="common">Yeast</name>
    <dbReference type="NCBI Taxonomy" id="1220162"/>
    <lineage>
        <taxon>Eukaryota</taxon>
        <taxon>Fungi</taxon>
        <taxon>Dikarya</taxon>
        <taxon>Basidiomycota</taxon>
        <taxon>Agaricomycotina</taxon>
        <taxon>Tremellomycetes</taxon>
        <taxon>Trichosporonales</taxon>
        <taxon>Trichosporonaceae</taxon>
        <taxon>Trichosporon</taxon>
    </lineage>
</organism>
<feature type="compositionally biased region" description="Basic and acidic residues" evidence="1">
    <location>
        <begin position="89"/>
        <end position="107"/>
    </location>
</feature>
<evidence type="ECO:0000256" key="1">
    <source>
        <dbReference type="SAM" id="MobiDB-lite"/>
    </source>
</evidence>
<protein>
    <submittedName>
        <fullName evidence="2">Uncharacterized protein</fullName>
    </submittedName>
</protein>
<proteinExistence type="predicted"/>
<keyword evidence="3" id="KW-1185">Reference proteome</keyword>
<comment type="caution">
    <text evidence="2">The sequence shown here is derived from an EMBL/GenBank/DDBJ whole genome shotgun (WGS) entry which is preliminary data.</text>
</comment>
<dbReference type="Proteomes" id="UP000006757">
    <property type="component" value="Unassembled WGS sequence"/>
</dbReference>
<dbReference type="HOGENOM" id="CLU_1001789_0_0_1"/>
<dbReference type="EMBL" id="AMBO01000304">
    <property type="protein sequence ID" value="EKD01939.1"/>
    <property type="molecule type" value="Genomic_DNA"/>
</dbReference>
<dbReference type="OMA" id="HTWVGHD"/>